<sequence>MTDLALAASATEPGPAGGLPPVIDARGIEKVFAGGIVALRGADLTVTPGERVAIWGESGAGKSTLLNILGLLDDPTAGTYTLAGQDTRRLSARGKDRLRAQAVGFVFQAYHVLGHRTVAQNVNLKLSTIAAPRQHRATAVSAVIDAVGLSHREHAAGATLSGGEKQRLAIARAIVSQPAVLLADEPTGNLDHANAAGVLDLFDTQARAGVAVVVITHDERTAAWADRVVELHDGSTHGGSTQGGVA</sequence>
<dbReference type="PROSITE" id="PS50893">
    <property type="entry name" value="ABC_TRANSPORTER_2"/>
    <property type="match status" value="1"/>
</dbReference>
<dbReference type="InterPro" id="IPR027417">
    <property type="entry name" value="P-loop_NTPase"/>
</dbReference>
<dbReference type="GO" id="GO:0005524">
    <property type="term" value="F:ATP binding"/>
    <property type="evidence" value="ECO:0007669"/>
    <property type="project" value="UniProtKB-KW"/>
</dbReference>
<dbReference type="STRING" id="446471.Xcel_0815"/>
<name>D1BY09_XYLCX</name>
<proteinExistence type="predicted"/>
<dbReference type="GO" id="GO:0005886">
    <property type="term" value="C:plasma membrane"/>
    <property type="evidence" value="ECO:0007669"/>
    <property type="project" value="TreeGrafter"/>
</dbReference>
<evidence type="ECO:0000256" key="2">
    <source>
        <dbReference type="ARBA" id="ARBA00022741"/>
    </source>
</evidence>
<evidence type="ECO:0000313" key="6">
    <source>
        <dbReference type="Proteomes" id="UP000002255"/>
    </source>
</evidence>
<dbReference type="Gene3D" id="3.40.50.300">
    <property type="entry name" value="P-loop containing nucleotide triphosphate hydrolases"/>
    <property type="match status" value="1"/>
</dbReference>
<evidence type="ECO:0000256" key="3">
    <source>
        <dbReference type="ARBA" id="ARBA00022840"/>
    </source>
</evidence>
<dbReference type="InterPro" id="IPR017871">
    <property type="entry name" value="ABC_transporter-like_CS"/>
</dbReference>
<dbReference type="PROSITE" id="PS00211">
    <property type="entry name" value="ABC_TRANSPORTER_1"/>
    <property type="match status" value="1"/>
</dbReference>
<reference evidence="5 6" key="2">
    <citation type="journal article" date="2010" name="Stand. Genomic Sci.">
        <title>Complete genome sequence of Xylanimonas cellulosilytica type strain (XIL07).</title>
        <authorList>
            <person name="Foster B."/>
            <person name="Pukall R."/>
            <person name="Abt B."/>
            <person name="Nolan M."/>
            <person name="Glavina Del Rio T."/>
            <person name="Chen F."/>
            <person name="Lucas S."/>
            <person name="Tice H."/>
            <person name="Pitluck S."/>
            <person name="Cheng J.-F."/>
            <person name="Chertkov O."/>
            <person name="Brettin T."/>
            <person name="Han C."/>
            <person name="Detter J.C."/>
            <person name="Bruce D."/>
            <person name="Goodwin L."/>
            <person name="Ivanova N."/>
            <person name="Mavromatis K."/>
            <person name="Pati A."/>
            <person name="Mikhailova N."/>
            <person name="Chen A."/>
            <person name="Palaniappan K."/>
            <person name="Land M."/>
            <person name="Hauser L."/>
            <person name="Chang Y.-J."/>
            <person name="Jeffries C.D."/>
            <person name="Chain P."/>
            <person name="Rohde M."/>
            <person name="Goeker M."/>
            <person name="Bristow J."/>
            <person name="Eisen J.A."/>
            <person name="Markowitz V."/>
            <person name="Hugenholtz P."/>
            <person name="Kyrpides N.C."/>
            <person name="Klenk H.-P."/>
            <person name="Lapidus A."/>
        </authorList>
    </citation>
    <scope>NUCLEOTIDE SEQUENCE [LARGE SCALE GENOMIC DNA]</scope>
    <source>
        <strain evidence="6">DSM 15894 / CECT 5975 / LMG 20990 / XIL07</strain>
    </source>
</reference>
<keyword evidence="3" id="KW-0067">ATP-binding</keyword>
<dbReference type="eggNOG" id="COG1136">
    <property type="taxonomic scope" value="Bacteria"/>
</dbReference>
<keyword evidence="1" id="KW-0813">Transport</keyword>
<dbReference type="InterPro" id="IPR015854">
    <property type="entry name" value="ABC_transpr_LolD-like"/>
</dbReference>
<dbReference type="PANTHER" id="PTHR24220">
    <property type="entry name" value="IMPORT ATP-BINDING PROTEIN"/>
    <property type="match status" value="1"/>
</dbReference>
<dbReference type="AlphaFoldDB" id="D1BY09"/>
<dbReference type="Proteomes" id="UP000002255">
    <property type="component" value="Chromosome"/>
</dbReference>
<dbReference type="InterPro" id="IPR017911">
    <property type="entry name" value="MacB-like_ATP-bd"/>
</dbReference>
<dbReference type="SMART" id="SM00382">
    <property type="entry name" value="AAA"/>
    <property type="match status" value="1"/>
</dbReference>
<dbReference type="EMBL" id="CP001821">
    <property type="protein sequence ID" value="ACZ29852.1"/>
    <property type="molecule type" value="Genomic_DNA"/>
</dbReference>
<protein>
    <submittedName>
        <fullName evidence="5">ABC transporter related protein</fullName>
    </submittedName>
</protein>
<keyword evidence="6" id="KW-1185">Reference proteome</keyword>
<dbReference type="Pfam" id="PF00005">
    <property type="entry name" value="ABC_tran"/>
    <property type="match status" value="1"/>
</dbReference>
<evidence type="ECO:0000259" key="4">
    <source>
        <dbReference type="PROSITE" id="PS50893"/>
    </source>
</evidence>
<evidence type="ECO:0000313" key="5">
    <source>
        <dbReference type="EMBL" id="ACZ29852.1"/>
    </source>
</evidence>
<dbReference type="SUPFAM" id="SSF52540">
    <property type="entry name" value="P-loop containing nucleoside triphosphate hydrolases"/>
    <property type="match status" value="1"/>
</dbReference>
<dbReference type="RefSeq" id="WP_012877594.1">
    <property type="nucleotide sequence ID" value="NC_013530.1"/>
</dbReference>
<accession>D1BY09</accession>
<dbReference type="KEGG" id="xce:Xcel_0815"/>
<dbReference type="PANTHER" id="PTHR24220:SF86">
    <property type="entry name" value="ABC TRANSPORTER ABCH.1"/>
    <property type="match status" value="1"/>
</dbReference>
<dbReference type="HOGENOM" id="CLU_000604_1_22_11"/>
<dbReference type="GO" id="GO:0022857">
    <property type="term" value="F:transmembrane transporter activity"/>
    <property type="evidence" value="ECO:0007669"/>
    <property type="project" value="TreeGrafter"/>
</dbReference>
<dbReference type="OrthoDB" id="9778572at2"/>
<reference evidence="6" key="1">
    <citation type="submission" date="2009-11" db="EMBL/GenBank/DDBJ databases">
        <title>The complete chromosome of Xylanimonas cellulosilytica DSM 15894.</title>
        <authorList>
            <consortium name="US DOE Joint Genome Institute (JGI-PGF)"/>
            <person name="Lucas S."/>
            <person name="Copeland A."/>
            <person name="Lapidus A."/>
            <person name="Glavina del Rio T."/>
            <person name="Dalin E."/>
            <person name="Tice H."/>
            <person name="Bruce D."/>
            <person name="Goodwin L."/>
            <person name="Pitluck S."/>
            <person name="Kyrpides N."/>
            <person name="Mavromatis K."/>
            <person name="Ivanova N."/>
            <person name="Mikhailova N."/>
            <person name="Foster B."/>
            <person name="Clum A."/>
            <person name="Brettin T."/>
            <person name="Detter J.C."/>
            <person name="Han C."/>
            <person name="Larimer F."/>
            <person name="Land M."/>
            <person name="Hauser L."/>
            <person name="Markowitz V."/>
            <person name="Cheng J.F."/>
            <person name="Hugenholtz P."/>
            <person name="Woyke T."/>
            <person name="Wu D."/>
            <person name="Gehrich-Schroeter G."/>
            <person name="Schneider S."/>
            <person name="Pukall S.R."/>
            <person name="Klenk H.P."/>
            <person name="Eisen J.A."/>
        </authorList>
    </citation>
    <scope>NUCLEOTIDE SEQUENCE [LARGE SCALE GENOMIC DNA]</scope>
    <source>
        <strain evidence="6">DSM 15894 / CECT 5975 / LMG 20990 / XIL07</strain>
    </source>
</reference>
<keyword evidence="2" id="KW-0547">Nucleotide-binding</keyword>
<dbReference type="InterPro" id="IPR003439">
    <property type="entry name" value="ABC_transporter-like_ATP-bd"/>
</dbReference>
<dbReference type="GO" id="GO:0016887">
    <property type="term" value="F:ATP hydrolysis activity"/>
    <property type="evidence" value="ECO:0007669"/>
    <property type="project" value="InterPro"/>
</dbReference>
<gene>
    <name evidence="5" type="ordered locus">Xcel_0815</name>
</gene>
<dbReference type="CDD" id="cd03255">
    <property type="entry name" value="ABC_MJ0796_LolCDE_FtsE"/>
    <property type="match status" value="1"/>
</dbReference>
<evidence type="ECO:0000256" key="1">
    <source>
        <dbReference type="ARBA" id="ARBA00022448"/>
    </source>
</evidence>
<organism evidence="5 6">
    <name type="scientific">Xylanimonas cellulosilytica (strain DSM 15894 / JCM 12276 / CECT 5975 / KCTC 9989 / LMG 20990 / NBRC 107835 / XIL07)</name>
    <dbReference type="NCBI Taxonomy" id="446471"/>
    <lineage>
        <taxon>Bacteria</taxon>
        <taxon>Bacillati</taxon>
        <taxon>Actinomycetota</taxon>
        <taxon>Actinomycetes</taxon>
        <taxon>Micrococcales</taxon>
        <taxon>Promicromonosporaceae</taxon>
        <taxon>Xylanimonas</taxon>
    </lineage>
</organism>
<feature type="domain" description="ABC transporter" evidence="4">
    <location>
        <begin position="23"/>
        <end position="246"/>
    </location>
</feature>
<dbReference type="InterPro" id="IPR003593">
    <property type="entry name" value="AAA+_ATPase"/>
</dbReference>